<feature type="compositionally biased region" description="Low complexity" evidence="5">
    <location>
        <begin position="7"/>
        <end position="16"/>
    </location>
</feature>
<evidence type="ECO:0008006" key="10">
    <source>
        <dbReference type="Google" id="ProtNLM"/>
    </source>
</evidence>
<dbReference type="CDD" id="cd13970">
    <property type="entry name" value="ABC1_ADCK3"/>
    <property type="match status" value="1"/>
</dbReference>
<keyword evidence="3" id="KW-0547">Nucleotide-binding</keyword>
<evidence type="ECO:0000259" key="7">
    <source>
        <dbReference type="Pfam" id="PF09791"/>
    </source>
</evidence>
<feature type="domain" description="ABC1 atypical kinase-like" evidence="6">
    <location>
        <begin position="194"/>
        <end position="448"/>
    </location>
</feature>
<dbReference type="InterPro" id="IPR004147">
    <property type="entry name" value="ABC1_dom"/>
</dbReference>
<dbReference type="PANTHER" id="PTHR43851:SF3">
    <property type="entry name" value="COENZYME Q8"/>
    <property type="match status" value="1"/>
</dbReference>
<keyword evidence="4" id="KW-0067">ATP-binding</keyword>
<dbReference type="InterPro" id="IPR019180">
    <property type="entry name" value="Oxidoreductase-like_N"/>
</dbReference>
<comment type="similarity">
    <text evidence="1">Belongs to the protein kinase superfamily. ADCK protein kinase family.</text>
</comment>
<feature type="region of interest" description="Disordered" evidence="5">
    <location>
        <begin position="718"/>
        <end position="760"/>
    </location>
</feature>
<dbReference type="GO" id="GO:0005524">
    <property type="term" value="F:ATP binding"/>
    <property type="evidence" value="ECO:0007669"/>
    <property type="project" value="UniProtKB-KW"/>
</dbReference>
<dbReference type="EMBL" id="CP119934">
    <property type="protein sequence ID" value="WFD02054.1"/>
    <property type="molecule type" value="Genomic_DNA"/>
</dbReference>
<evidence type="ECO:0000256" key="1">
    <source>
        <dbReference type="ARBA" id="ARBA00009670"/>
    </source>
</evidence>
<evidence type="ECO:0000313" key="8">
    <source>
        <dbReference type="EMBL" id="WFD02054.1"/>
    </source>
</evidence>
<organism evidence="8 9">
    <name type="scientific">Malassezia obtusa</name>
    <dbReference type="NCBI Taxonomy" id="76774"/>
    <lineage>
        <taxon>Eukaryota</taxon>
        <taxon>Fungi</taxon>
        <taxon>Dikarya</taxon>
        <taxon>Basidiomycota</taxon>
        <taxon>Ustilaginomycotina</taxon>
        <taxon>Malasseziomycetes</taxon>
        <taxon>Malasseziales</taxon>
        <taxon>Malasseziaceae</taxon>
        <taxon>Malassezia</taxon>
    </lineage>
</organism>
<name>A0AAF0DZU5_9BASI</name>
<dbReference type="SUPFAM" id="SSF56112">
    <property type="entry name" value="Protein kinase-like (PK-like)"/>
    <property type="match status" value="1"/>
</dbReference>
<feature type="region of interest" description="Disordered" evidence="5">
    <location>
        <begin position="1"/>
        <end position="102"/>
    </location>
</feature>
<evidence type="ECO:0000313" key="9">
    <source>
        <dbReference type="Proteomes" id="UP001214603"/>
    </source>
</evidence>
<dbReference type="Pfam" id="PF03109">
    <property type="entry name" value="ABC1"/>
    <property type="match status" value="1"/>
</dbReference>
<feature type="compositionally biased region" description="Low complexity" evidence="5">
    <location>
        <begin position="28"/>
        <end position="44"/>
    </location>
</feature>
<evidence type="ECO:0000256" key="4">
    <source>
        <dbReference type="ARBA" id="ARBA00022840"/>
    </source>
</evidence>
<sequence>MEAPPFAAKSDPAPARAAERAQEGPVQADTPRAASDAPAAKPATQNPERLDSRASTPPDAAAPETRPPPADAPPSSGTSLAAPSALADDEYDAATEERATPLRAARVPSSRLGRILHYGSLGAGLAWGSAGEYWRRATGSGDAKSSSPFLSEANVNRLVDKLSTMRGAALKLGQFLSIQDSHMLPPQIEEVMLRVQNSAHYMPTWQLERVMSAELGSEWRSLFASFDERPFAAASIGQVHNAVLADPFPAQPEMAGKRVAVKVQFPGVAQSIASDLSNIKWLLMASSLLPKGLFLENSVRVLQKELEEECDYTREAEMGRRFYEHVQVSEAAPDALKLEVPRVVPSLCTPRVLTTEFMRGRPLTRVMQLDQATRDRIGHTIMDLSLRELFEWRLMQTDPNWTNFLYSERRESIQLIDFGATRPYTPEFMDAWISLLRAAVAGDREACEAWSLAIGYLNGQESETMRKAHVDSMVALGEPFRASAPRPFPFANQTITDQVRAQIPVMLRERLRPPPPETYSLNRKLSGAFLLCARLSANVDCHALFNRITQNYVFANGTRTPPAPGTFTPSVGHARGLHTHAGPLRDVHYKRKSLRLGRNLGDTWAHYPLDDMLAEKIAAADRADPNVDTSKPKKLEFVGRAASEPTLNFLSSEQIRPEAAGTVKVREIDVPLRPNPPGPDDCCMSGCVNCVYNLYADDVEEWKEEMSGIRARLASASPPITTDEWDTKKLGALPGENAEPEREQEEEGAAGTEDPTLRAFFQLEQKITRRHRGASKSAENSS</sequence>
<evidence type="ECO:0000256" key="2">
    <source>
        <dbReference type="ARBA" id="ARBA00022679"/>
    </source>
</evidence>
<dbReference type="InterPro" id="IPR051409">
    <property type="entry name" value="Atypical_kinase_ADCK"/>
</dbReference>
<gene>
    <name evidence="8" type="ORF">MOBT1_000732</name>
</gene>
<accession>A0AAF0DZU5</accession>
<reference evidence="8" key="1">
    <citation type="submission" date="2023-03" db="EMBL/GenBank/DDBJ databases">
        <title>Mating type loci evolution in Malassezia.</title>
        <authorList>
            <person name="Coelho M.A."/>
        </authorList>
    </citation>
    <scope>NUCLEOTIDE SEQUENCE</scope>
    <source>
        <strain evidence="8">CBS 7876</strain>
    </source>
</reference>
<evidence type="ECO:0000259" key="6">
    <source>
        <dbReference type="Pfam" id="PF03109"/>
    </source>
</evidence>
<dbReference type="InterPro" id="IPR011009">
    <property type="entry name" value="Kinase-like_dom_sf"/>
</dbReference>
<evidence type="ECO:0000256" key="3">
    <source>
        <dbReference type="ARBA" id="ARBA00022741"/>
    </source>
</evidence>
<protein>
    <recommendedName>
        <fullName evidence="10">ABC1-domain-containing protein</fullName>
    </recommendedName>
</protein>
<evidence type="ECO:0000256" key="5">
    <source>
        <dbReference type="SAM" id="MobiDB-lite"/>
    </source>
</evidence>
<keyword evidence="2" id="KW-0808">Transferase</keyword>
<proteinExistence type="inferred from homology"/>
<feature type="domain" description="Oxidoreductase-like" evidence="7">
    <location>
        <begin position="668"/>
        <end position="709"/>
    </location>
</feature>
<dbReference type="Pfam" id="PF09791">
    <property type="entry name" value="Oxidored-like"/>
    <property type="match status" value="1"/>
</dbReference>
<dbReference type="Proteomes" id="UP001214603">
    <property type="component" value="Chromosome 1"/>
</dbReference>
<dbReference type="GO" id="GO:0016740">
    <property type="term" value="F:transferase activity"/>
    <property type="evidence" value="ECO:0007669"/>
    <property type="project" value="UniProtKB-KW"/>
</dbReference>
<dbReference type="AlphaFoldDB" id="A0AAF0DZU5"/>
<keyword evidence="9" id="KW-1185">Reference proteome</keyword>
<dbReference type="InterPro" id="IPR034646">
    <property type="entry name" value="ADCK3_dom"/>
</dbReference>
<dbReference type="PANTHER" id="PTHR43851">
    <property type="match status" value="1"/>
</dbReference>
<dbReference type="GO" id="GO:0006744">
    <property type="term" value="P:ubiquinone biosynthetic process"/>
    <property type="evidence" value="ECO:0007669"/>
    <property type="project" value="TreeGrafter"/>
</dbReference>